<protein>
    <submittedName>
        <fullName evidence="2">Uncharacterized protein</fullName>
    </submittedName>
</protein>
<keyword evidence="3" id="KW-1185">Reference proteome</keyword>
<evidence type="ECO:0000313" key="2">
    <source>
        <dbReference type="EMBL" id="QDT33969.1"/>
    </source>
</evidence>
<dbReference type="KEGG" id="tpol:Mal48_32260"/>
<dbReference type="OrthoDB" id="217566at2"/>
<dbReference type="AlphaFoldDB" id="A0A517QQU7"/>
<feature type="compositionally biased region" description="Low complexity" evidence="1">
    <location>
        <begin position="90"/>
        <end position="100"/>
    </location>
</feature>
<dbReference type="Proteomes" id="UP000315724">
    <property type="component" value="Chromosome"/>
</dbReference>
<proteinExistence type="predicted"/>
<evidence type="ECO:0000256" key="1">
    <source>
        <dbReference type="SAM" id="MobiDB-lite"/>
    </source>
</evidence>
<dbReference type="RefSeq" id="WP_145201148.1">
    <property type="nucleotide sequence ID" value="NZ_CP036267.1"/>
</dbReference>
<dbReference type="EMBL" id="CP036267">
    <property type="protein sequence ID" value="QDT33969.1"/>
    <property type="molecule type" value="Genomic_DNA"/>
</dbReference>
<name>A0A517QQU7_9PLAN</name>
<evidence type="ECO:0000313" key="3">
    <source>
        <dbReference type="Proteomes" id="UP000315724"/>
    </source>
</evidence>
<reference evidence="2 3" key="1">
    <citation type="submission" date="2019-02" db="EMBL/GenBank/DDBJ databases">
        <title>Deep-cultivation of Planctomycetes and their phenomic and genomic characterization uncovers novel biology.</title>
        <authorList>
            <person name="Wiegand S."/>
            <person name="Jogler M."/>
            <person name="Boedeker C."/>
            <person name="Pinto D."/>
            <person name="Vollmers J."/>
            <person name="Rivas-Marin E."/>
            <person name="Kohn T."/>
            <person name="Peeters S.H."/>
            <person name="Heuer A."/>
            <person name="Rast P."/>
            <person name="Oberbeckmann S."/>
            <person name="Bunk B."/>
            <person name="Jeske O."/>
            <person name="Meyerdierks A."/>
            <person name="Storesund J.E."/>
            <person name="Kallscheuer N."/>
            <person name="Luecker S."/>
            <person name="Lage O.M."/>
            <person name="Pohl T."/>
            <person name="Merkel B.J."/>
            <person name="Hornburger P."/>
            <person name="Mueller R.-W."/>
            <person name="Bruemmer F."/>
            <person name="Labrenz M."/>
            <person name="Spormann A.M."/>
            <person name="Op den Camp H."/>
            <person name="Overmann J."/>
            <person name="Amann R."/>
            <person name="Jetten M.S.M."/>
            <person name="Mascher T."/>
            <person name="Medema M.H."/>
            <person name="Devos D.P."/>
            <person name="Kaster A.-K."/>
            <person name="Ovreas L."/>
            <person name="Rohde M."/>
            <person name="Galperin M.Y."/>
            <person name="Jogler C."/>
        </authorList>
    </citation>
    <scope>NUCLEOTIDE SEQUENCE [LARGE SCALE GENOMIC DNA]</scope>
    <source>
        <strain evidence="2 3">Mal48</strain>
    </source>
</reference>
<feature type="compositionally biased region" description="Polar residues" evidence="1">
    <location>
        <begin position="77"/>
        <end position="89"/>
    </location>
</feature>
<gene>
    <name evidence="2" type="ORF">Mal48_32260</name>
</gene>
<sequence length="158" mass="16984">MPVQINIGLNKKVGEANYGSRGASVNLEVELDSGIVEEPDRLRSQIHKLFGLARDSLNAELHQDDNQRSANGHHRNSNGQKNGNGYSHQSNGSRSSNGRGATQSQVRAIKAIAGRGRIDLGPQLDRFGVRTAEDLDIAQASELIDELKGQSTGNGSSR</sequence>
<organism evidence="2 3">
    <name type="scientific">Thalassoglobus polymorphus</name>
    <dbReference type="NCBI Taxonomy" id="2527994"/>
    <lineage>
        <taxon>Bacteria</taxon>
        <taxon>Pseudomonadati</taxon>
        <taxon>Planctomycetota</taxon>
        <taxon>Planctomycetia</taxon>
        <taxon>Planctomycetales</taxon>
        <taxon>Planctomycetaceae</taxon>
        <taxon>Thalassoglobus</taxon>
    </lineage>
</organism>
<feature type="region of interest" description="Disordered" evidence="1">
    <location>
        <begin position="60"/>
        <end position="108"/>
    </location>
</feature>
<accession>A0A517QQU7</accession>